<organism evidence="1 2">
    <name type="scientific">Albula glossodonta</name>
    <name type="common">roundjaw bonefish</name>
    <dbReference type="NCBI Taxonomy" id="121402"/>
    <lineage>
        <taxon>Eukaryota</taxon>
        <taxon>Metazoa</taxon>
        <taxon>Chordata</taxon>
        <taxon>Craniata</taxon>
        <taxon>Vertebrata</taxon>
        <taxon>Euteleostomi</taxon>
        <taxon>Actinopterygii</taxon>
        <taxon>Neopterygii</taxon>
        <taxon>Teleostei</taxon>
        <taxon>Albuliformes</taxon>
        <taxon>Albulidae</taxon>
        <taxon>Albula</taxon>
    </lineage>
</organism>
<dbReference type="AlphaFoldDB" id="A0A8T2PLP7"/>
<evidence type="ECO:0000313" key="2">
    <source>
        <dbReference type="Proteomes" id="UP000824540"/>
    </source>
</evidence>
<dbReference type="Proteomes" id="UP000824540">
    <property type="component" value="Unassembled WGS sequence"/>
</dbReference>
<proteinExistence type="predicted"/>
<sequence length="101" mass="11783">MKKGLDLGWLPEVHIMNKQPALHQPNRPGVNCGQRHVICPKLLHKLRQEECTNALEKRITRVQDDWGNGPPHWNRLPMRFQAKKAGPRGKFKSLKGYYHQK</sequence>
<gene>
    <name evidence="1" type="ORF">JZ751_026490</name>
</gene>
<keyword evidence="2" id="KW-1185">Reference proteome</keyword>
<name>A0A8T2PLP7_9TELE</name>
<accession>A0A8T2PLP7</accession>
<dbReference type="EMBL" id="JAFBMS010000008">
    <property type="protein sequence ID" value="KAG9350137.1"/>
    <property type="molecule type" value="Genomic_DNA"/>
</dbReference>
<reference evidence="1" key="1">
    <citation type="thesis" date="2021" institute="BYU ScholarsArchive" country="Provo, UT, USA">
        <title>Applications of and Algorithms for Genome Assembly and Genomic Analyses with an Emphasis on Marine Teleosts.</title>
        <authorList>
            <person name="Pickett B.D."/>
        </authorList>
    </citation>
    <scope>NUCLEOTIDE SEQUENCE</scope>
    <source>
        <strain evidence="1">HI-2016</strain>
    </source>
</reference>
<protein>
    <submittedName>
        <fullName evidence="1">Uncharacterized protein</fullName>
    </submittedName>
</protein>
<comment type="caution">
    <text evidence="1">The sequence shown here is derived from an EMBL/GenBank/DDBJ whole genome shotgun (WGS) entry which is preliminary data.</text>
</comment>
<evidence type="ECO:0000313" key="1">
    <source>
        <dbReference type="EMBL" id="KAG9350137.1"/>
    </source>
</evidence>